<keyword evidence="2" id="KW-1185">Reference proteome</keyword>
<accession>A0A2N3LGR7</accession>
<comment type="caution">
    <text evidence="1">The sequence shown here is derived from an EMBL/GenBank/DDBJ whole genome shotgun (WGS) entry which is preliminary data.</text>
</comment>
<proteinExistence type="predicted"/>
<dbReference type="EMBL" id="PIQO01000015">
    <property type="protein sequence ID" value="PKR83789.1"/>
    <property type="molecule type" value="Genomic_DNA"/>
</dbReference>
<protein>
    <submittedName>
        <fullName evidence="1">Uncharacterized protein</fullName>
    </submittedName>
</protein>
<dbReference type="Proteomes" id="UP000233440">
    <property type="component" value="Unassembled WGS sequence"/>
</dbReference>
<dbReference type="AlphaFoldDB" id="A0A2N3LGR7"/>
<reference evidence="1 2" key="1">
    <citation type="submission" date="2017-11" db="EMBL/GenBank/DDBJ databases">
        <title>Bacillus camelliae sp. nov., isolated from pu'er tea.</title>
        <authorList>
            <person name="Niu L."/>
        </authorList>
    </citation>
    <scope>NUCLEOTIDE SEQUENCE [LARGE SCALE GENOMIC DNA]</scope>
    <source>
        <strain evidence="1 2">7578-1</strain>
    </source>
</reference>
<evidence type="ECO:0000313" key="1">
    <source>
        <dbReference type="EMBL" id="PKR83789.1"/>
    </source>
</evidence>
<gene>
    <name evidence="1" type="ORF">CWO92_17440</name>
</gene>
<sequence length="80" mass="9463">MNIFKRINVDNYRRAFDPISLPLAKLGPVLIKRLSKTSMSNDIRLALSCKFFWIRELFDENDIPFSNTKQQNAIPRFYPQ</sequence>
<organism evidence="1 2">
    <name type="scientific">Heyndrickxia camelliae</name>
    <dbReference type="NCBI Taxonomy" id="1707093"/>
    <lineage>
        <taxon>Bacteria</taxon>
        <taxon>Bacillati</taxon>
        <taxon>Bacillota</taxon>
        <taxon>Bacilli</taxon>
        <taxon>Bacillales</taxon>
        <taxon>Bacillaceae</taxon>
        <taxon>Heyndrickxia</taxon>
    </lineage>
</organism>
<name>A0A2N3LGR7_9BACI</name>
<evidence type="ECO:0000313" key="2">
    <source>
        <dbReference type="Proteomes" id="UP000233440"/>
    </source>
</evidence>